<dbReference type="RefSeq" id="WP_284294301.1">
    <property type="nucleotide sequence ID" value="NZ_BSUK01000001.1"/>
</dbReference>
<protein>
    <submittedName>
        <fullName evidence="2">Uncharacterized protein</fullName>
    </submittedName>
</protein>
<keyword evidence="3" id="KW-1185">Reference proteome</keyword>
<reference evidence="3" key="1">
    <citation type="journal article" date="2019" name="Int. J. Syst. Evol. Microbiol.">
        <title>The Global Catalogue of Microorganisms (GCM) 10K type strain sequencing project: providing services to taxonomists for standard genome sequencing and annotation.</title>
        <authorList>
            <consortium name="The Broad Institute Genomics Platform"/>
            <consortium name="The Broad Institute Genome Sequencing Center for Infectious Disease"/>
            <person name="Wu L."/>
            <person name="Ma J."/>
        </authorList>
    </citation>
    <scope>NUCLEOTIDE SEQUENCE [LARGE SCALE GENOMIC DNA]</scope>
    <source>
        <strain evidence="3">NBRC 106348</strain>
    </source>
</reference>
<evidence type="ECO:0000256" key="1">
    <source>
        <dbReference type="SAM" id="MobiDB-lite"/>
    </source>
</evidence>
<name>A0ABQ6I7W1_9MICO</name>
<accession>A0ABQ6I7W1</accession>
<gene>
    <name evidence="2" type="ORF">GCM10025864_35890</name>
</gene>
<evidence type="ECO:0000313" key="2">
    <source>
        <dbReference type="EMBL" id="GMA25830.1"/>
    </source>
</evidence>
<proteinExistence type="predicted"/>
<dbReference type="EMBL" id="BSUK01000001">
    <property type="protein sequence ID" value="GMA25830.1"/>
    <property type="molecule type" value="Genomic_DNA"/>
</dbReference>
<dbReference type="Proteomes" id="UP001157091">
    <property type="component" value="Unassembled WGS sequence"/>
</dbReference>
<sequence>MGGRGRPADGRAPGVRRRGRRRCPLPWGARGARLTWVDGEPGLAWVAGDEVKVAFAFQVVGGHVREIELIADPEVLATMSLVVD</sequence>
<evidence type="ECO:0000313" key="3">
    <source>
        <dbReference type="Proteomes" id="UP001157091"/>
    </source>
</evidence>
<feature type="region of interest" description="Disordered" evidence="1">
    <location>
        <begin position="1"/>
        <end position="20"/>
    </location>
</feature>
<comment type="caution">
    <text evidence="2">The sequence shown here is derived from an EMBL/GenBank/DDBJ whole genome shotgun (WGS) entry which is preliminary data.</text>
</comment>
<organism evidence="2 3">
    <name type="scientific">Luteimicrobium album</name>
    <dbReference type="NCBI Taxonomy" id="1054550"/>
    <lineage>
        <taxon>Bacteria</taxon>
        <taxon>Bacillati</taxon>
        <taxon>Actinomycetota</taxon>
        <taxon>Actinomycetes</taxon>
        <taxon>Micrococcales</taxon>
        <taxon>Luteimicrobium</taxon>
    </lineage>
</organism>